<sequence length="142" mass="16511">MLVRSPAGGCWEPSIFERRTYFLKSKRPLKHAPFLGLTSKHTFRSRRATLPFTYLTSFYILLKIFLGLVRVLNRQKMNFETVLLVSLVLLGLIGMTLAAPQFIITERRKFPGERRIGAAHYGQYTFGRRGFKHITKENAYNR</sequence>
<keyword evidence="1" id="KW-1133">Transmembrane helix</keyword>
<dbReference type="EMBL" id="JAXCGZ010013525">
    <property type="protein sequence ID" value="KAK7072365.1"/>
    <property type="molecule type" value="Genomic_DNA"/>
</dbReference>
<evidence type="ECO:0000313" key="2">
    <source>
        <dbReference type="EMBL" id="KAK7072365.1"/>
    </source>
</evidence>
<keyword evidence="1" id="KW-0472">Membrane</keyword>
<keyword evidence="1" id="KW-0812">Transmembrane</keyword>
<evidence type="ECO:0000313" key="3">
    <source>
        <dbReference type="Proteomes" id="UP001381693"/>
    </source>
</evidence>
<dbReference type="Proteomes" id="UP001381693">
    <property type="component" value="Unassembled WGS sequence"/>
</dbReference>
<gene>
    <name evidence="2" type="ORF">SK128_006857</name>
</gene>
<protein>
    <submittedName>
        <fullName evidence="2">Uncharacterized protein</fullName>
    </submittedName>
</protein>
<accession>A0AAN8X586</accession>
<keyword evidence="3" id="KW-1185">Reference proteome</keyword>
<name>A0AAN8X586_HALRR</name>
<feature type="transmembrane region" description="Helical" evidence="1">
    <location>
        <begin position="81"/>
        <end position="104"/>
    </location>
</feature>
<evidence type="ECO:0000256" key="1">
    <source>
        <dbReference type="SAM" id="Phobius"/>
    </source>
</evidence>
<proteinExistence type="predicted"/>
<comment type="caution">
    <text evidence="2">The sequence shown here is derived from an EMBL/GenBank/DDBJ whole genome shotgun (WGS) entry which is preliminary data.</text>
</comment>
<feature type="transmembrane region" description="Helical" evidence="1">
    <location>
        <begin position="48"/>
        <end position="69"/>
    </location>
</feature>
<reference evidence="2 3" key="1">
    <citation type="submission" date="2023-11" db="EMBL/GenBank/DDBJ databases">
        <title>Halocaridina rubra genome assembly.</title>
        <authorList>
            <person name="Smith C."/>
        </authorList>
    </citation>
    <scope>NUCLEOTIDE SEQUENCE [LARGE SCALE GENOMIC DNA]</scope>
    <source>
        <strain evidence="2">EP-1</strain>
        <tissue evidence="2">Whole</tissue>
    </source>
</reference>
<dbReference type="AlphaFoldDB" id="A0AAN8X586"/>
<organism evidence="2 3">
    <name type="scientific">Halocaridina rubra</name>
    <name type="common">Hawaiian red shrimp</name>
    <dbReference type="NCBI Taxonomy" id="373956"/>
    <lineage>
        <taxon>Eukaryota</taxon>
        <taxon>Metazoa</taxon>
        <taxon>Ecdysozoa</taxon>
        <taxon>Arthropoda</taxon>
        <taxon>Crustacea</taxon>
        <taxon>Multicrustacea</taxon>
        <taxon>Malacostraca</taxon>
        <taxon>Eumalacostraca</taxon>
        <taxon>Eucarida</taxon>
        <taxon>Decapoda</taxon>
        <taxon>Pleocyemata</taxon>
        <taxon>Caridea</taxon>
        <taxon>Atyoidea</taxon>
        <taxon>Atyidae</taxon>
        <taxon>Halocaridina</taxon>
    </lineage>
</organism>